<dbReference type="SMART" id="SM00487">
    <property type="entry name" value="DEXDc"/>
    <property type="match status" value="1"/>
</dbReference>
<keyword evidence="7" id="KW-0547">Nucleotide-binding</keyword>
<feature type="domain" description="Tudor" evidence="17">
    <location>
        <begin position="969"/>
        <end position="1034"/>
    </location>
</feature>
<evidence type="ECO:0000256" key="4">
    <source>
        <dbReference type="ARBA" id="ARBA00013352"/>
    </source>
</evidence>
<dbReference type="EC" id="3.6.4.13" evidence="3"/>
<dbReference type="SMART" id="SM00333">
    <property type="entry name" value="TUDOR"/>
    <property type="match status" value="1"/>
</dbReference>
<evidence type="ECO:0000256" key="8">
    <source>
        <dbReference type="ARBA" id="ARBA00022782"/>
    </source>
</evidence>
<dbReference type="PROSITE" id="PS51192">
    <property type="entry name" value="HELICASE_ATP_BIND_1"/>
    <property type="match status" value="1"/>
</dbReference>
<feature type="domain" description="Helicase C-terminal" evidence="19">
    <location>
        <begin position="364"/>
        <end position="538"/>
    </location>
</feature>
<keyword evidence="5" id="KW-0217">Developmental protein</keyword>
<dbReference type="SUPFAM" id="SSF63748">
    <property type="entry name" value="Tudor/PWWP/MBT"/>
    <property type="match status" value="1"/>
</dbReference>
<dbReference type="GO" id="GO:0007283">
    <property type="term" value="P:spermatogenesis"/>
    <property type="evidence" value="ECO:0007669"/>
    <property type="project" value="UniProtKB-KW"/>
</dbReference>
<feature type="domain" description="Helicase ATP-binding" evidence="18">
    <location>
        <begin position="128"/>
        <end position="294"/>
    </location>
</feature>
<sequence>MDLLDFFDLSRKLEKVTIPGGISQTRKKVPPPPPVEESESEDEKDYAKEYQLKEEEELKKANFPQNQFSTNAGCQNTSVNMNDVEDVTLSSSFPNMSDALSDDIHEKYSFECNNTPELPIREYKDKIVSMIETNPVTVIQGFTGCGKTTQVPQYILDDYVNRRIHCNIIVTQPRRLAAISIADRVCKERGWDMGSLVGYQVGFNNATSVDTRLTYCTTGILLQKLIHKRDMNDYTHVILDEVHERDQDMDFVMLVVRKLLRTNSRTVRVVLMSATFEVERFSRYFSMPVGNNLEPAPVITVEQERKFKVVEMFISELGDLGSIPDTKVDEPGISTQSFDIAMRLIKIFDLIEEKKFEASKPSPDVKRSLAFKGSVLVFLPGINEIETFYKILQDEQESGHNLKGKRCDWWILPLHSSITAEEQINVFKLASPGQRKIILSTNIAESSITVKDIKFVIDFCLTKQLVVDSQTNFSSLQTTWASKTNCIQRSGRVGRVCDGYVYKMVTKNFYFKCMPEENTPEILRCPLDRLVLQAKLLDMGEPKAILALSLDPPDLTHLKNTVLKLKEVGALLMTTNGKVVPNDGDITYMGRVMARLPVDIHISKLIVLGHVFNVLNECVIMGAAMSTKSVFSTPFQERLKAYVSKLTWANSSCSDCVAFLNAYKLWRTSKMNGFFNRMAGDNERGWARRNFIQLKQMLEVDALVKDLTFRLRKMGIEEPIGDNHSVVAPQEPQGTSLFNAPHVVIAGAFYPNYFVRGAQGGQVNERDAVKMLLGRDPFTTVFLQGMPANQPGELYVKPIRDAFKECADDLKISFEASSKVYIQFPRPQMIERRPDREYVANIPGKVAMSVYKAIKLRQLKIPIQINLLPIANKRAEELGLSKSLFDKPGYSFLHEPQGVDRQVPLPCIDENIISLQISHIIDPGHFWAQHADAGTCNLLTQLIEMLNGTEGMVNNCASNPPRLLPLSEPPKMGKVYAVPFTDSVTWYYRARVVAINAGSTGNIQSVQVFFVDYGNTIQVNSRELREFPPVLVQKGILSIESQAYECVLSAIQPSILRNTTGTWSDESIKIFQQYVEGKVLYGKIYSVVHGVISLELIENSNDEISINQKMIDLGFAERAEESYLSKVIKSACFRLLVAGCVGQNPQGSRLTLRHTTLMPNIHGLPALMALIFAPQVELRTNPEKTKLTGALCGLGCDPETRVSLFPDHDMEITFDTEITIEDLTNINSLRYWMNFALHTMPDEELPDTGPQDIEKYQQKVKSFLFKLLGRKRKSQELQINTRSMCWGLIEPQDLVDPGSTPLDERSSFPLHWGVKLEVRAEPDEATKVQLEHIKELHAMASEIGPYRETSCGLCGIPLLSTLELRLHLESARHRDLEEDLLQQC</sequence>
<gene>
    <name evidence="20" type="ORF">J437_LFUL002124</name>
</gene>
<dbReference type="InterPro" id="IPR007502">
    <property type="entry name" value="Helicase-assoc_dom"/>
</dbReference>
<feature type="region of interest" description="Disordered" evidence="16">
    <location>
        <begin position="18"/>
        <end position="48"/>
    </location>
</feature>
<evidence type="ECO:0000256" key="14">
    <source>
        <dbReference type="ARBA" id="ARBA00023254"/>
    </source>
</evidence>
<reference evidence="20" key="2">
    <citation type="submission" date="2017-10" db="EMBL/GenBank/DDBJ databases">
        <title>Ladona fulva Genome sequencing and assembly.</title>
        <authorList>
            <person name="Murali S."/>
            <person name="Richards S."/>
            <person name="Bandaranaike D."/>
            <person name="Bellair M."/>
            <person name="Blankenburg K."/>
            <person name="Chao H."/>
            <person name="Dinh H."/>
            <person name="Doddapaneni H."/>
            <person name="Dugan-Rocha S."/>
            <person name="Elkadiri S."/>
            <person name="Gnanaolivu R."/>
            <person name="Hernandez B."/>
            <person name="Skinner E."/>
            <person name="Javaid M."/>
            <person name="Lee S."/>
            <person name="Li M."/>
            <person name="Ming W."/>
            <person name="Munidasa M."/>
            <person name="Muniz J."/>
            <person name="Nguyen L."/>
            <person name="Hughes D."/>
            <person name="Osuji N."/>
            <person name="Pu L.-L."/>
            <person name="Puazo M."/>
            <person name="Qu C."/>
            <person name="Quiroz J."/>
            <person name="Raj R."/>
            <person name="Weissenberger G."/>
            <person name="Xin Y."/>
            <person name="Zou X."/>
            <person name="Han Y."/>
            <person name="Worley K."/>
            <person name="Muzny D."/>
            <person name="Gibbs R."/>
        </authorList>
    </citation>
    <scope>NUCLEOTIDE SEQUENCE</scope>
    <source>
        <strain evidence="20">Sampled in the wild</strain>
    </source>
</reference>
<evidence type="ECO:0000259" key="19">
    <source>
        <dbReference type="PROSITE" id="PS51194"/>
    </source>
</evidence>
<dbReference type="PANTHER" id="PTHR18934">
    <property type="entry name" value="ATP-DEPENDENT RNA HELICASE"/>
    <property type="match status" value="1"/>
</dbReference>
<evidence type="ECO:0000313" key="21">
    <source>
        <dbReference type="Proteomes" id="UP000792457"/>
    </source>
</evidence>
<dbReference type="GO" id="GO:0016787">
    <property type="term" value="F:hydrolase activity"/>
    <property type="evidence" value="ECO:0007669"/>
    <property type="project" value="UniProtKB-KW"/>
</dbReference>
<evidence type="ECO:0000256" key="1">
    <source>
        <dbReference type="ARBA" id="ARBA00004496"/>
    </source>
</evidence>
<dbReference type="Pfam" id="PF00270">
    <property type="entry name" value="DEAD"/>
    <property type="match status" value="1"/>
</dbReference>
<dbReference type="InterPro" id="IPR027417">
    <property type="entry name" value="P-loop_NTPase"/>
</dbReference>
<dbReference type="GO" id="GO:0051321">
    <property type="term" value="P:meiotic cell cycle"/>
    <property type="evidence" value="ECO:0007669"/>
    <property type="project" value="UniProtKB-KW"/>
</dbReference>
<protein>
    <recommendedName>
        <fullName evidence="4">Probable ATP-dependent RNA helicase spindle-E</fullName>
        <ecNumber evidence="3">3.6.4.13</ecNumber>
    </recommendedName>
</protein>
<dbReference type="PANTHER" id="PTHR18934:SF113">
    <property type="entry name" value="ATP-DEPENDENT RNA HELICASE TDRD9"/>
    <property type="match status" value="1"/>
</dbReference>
<accession>A0A8K0NUI1</accession>
<comment type="caution">
    <text evidence="20">The sequence shown here is derived from an EMBL/GenBank/DDBJ whole genome shotgun (WGS) entry which is preliminary data.</text>
</comment>
<dbReference type="SMART" id="SM00847">
    <property type="entry name" value="HA2"/>
    <property type="match status" value="1"/>
</dbReference>
<evidence type="ECO:0000256" key="2">
    <source>
        <dbReference type="ARBA" id="ARBA00008792"/>
    </source>
</evidence>
<dbReference type="PROSITE" id="PS51194">
    <property type="entry name" value="HELICASE_CTER"/>
    <property type="match status" value="1"/>
</dbReference>
<dbReference type="GO" id="GO:0030154">
    <property type="term" value="P:cell differentiation"/>
    <property type="evidence" value="ECO:0007669"/>
    <property type="project" value="UniProtKB-KW"/>
</dbReference>
<comment type="similarity">
    <text evidence="2">Belongs to the DEAD box helicase family. DEAH subfamily.</text>
</comment>
<dbReference type="EMBL" id="KZ308124">
    <property type="protein sequence ID" value="KAG8222127.1"/>
    <property type="molecule type" value="Genomic_DNA"/>
</dbReference>
<reference evidence="20" key="1">
    <citation type="submission" date="2013-04" db="EMBL/GenBank/DDBJ databases">
        <authorList>
            <person name="Qu J."/>
            <person name="Murali S.C."/>
            <person name="Bandaranaike D."/>
            <person name="Bellair M."/>
            <person name="Blankenburg K."/>
            <person name="Chao H."/>
            <person name="Dinh H."/>
            <person name="Doddapaneni H."/>
            <person name="Downs B."/>
            <person name="Dugan-Rocha S."/>
            <person name="Elkadiri S."/>
            <person name="Gnanaolivu R.D."/>
            <person name="Hernandez B."/>
            <person name="Javaid M."/>
            <person name="Jayaseelan J.C."/>
            <person name="Lee S."/>
            <person name="Li M."/>
            <person name="Ming W."/>
            <person name="Munidasa M."/>
            <person name="Muniz J."/>
            <person name="Nguyen L."/>
            <person name="Ongeri F."/>
            <person name="Osuji N."/>
            <person name="Pu L.-L."/>
            <person name="Puazo M."/>
            <person name="Qu C."/>
            <person name="Quiroz J."/>
            <person name="Raj R."/>
            <person name="Weissenberger G."/>
            <person name="Xin Y."/>
            <person name="Zou X."/>
            <person name="Han Y."/>
            <person name="Richards S."/>
            <person name="Worley K."/>
            <person name="Muzny D."/>
            <person name="Gibbs R."/>
        </authorList>
    </citation>
    <scope>NUCLEOTIDE SEQUENCE</scope>
    <source>
        <strain evidence="20">Sampled in the wild</strain>
    </source>
</reference>
<comment type="subcellular location">
    <subcellularLocation>
        <location evidence="1">Cytoplasm</location>
    </subcellularLocation>
</comment>
<evidence type="ECO:0000256" key="6">
    <source>
        <dbReference type="ARBA" id="ARBA00022490"/>
    </source>
</evidence>
<name>A0A8K0NUI1_LADFU</name>
<dbReference type="PROSITE" id="PS50304">
    <property type="entry name" value="TUDOR"/>
    <property type="match status" value="1"/>
</dbReference>
<dbReference type="InterPro" id="IPR035437">
    <property type="entry name" value="SNase_OB-fold_sf"/>
</dbReference>
<dbReference type="GO" id="GO:0005737">
    <property type="term" value="C:cytoplasm"/>
    <property type="evidence" value="ECO:0007669"/>
    <property type="project" value="UniProtKB-SubCell"/>
</dbReference>
<comment type="catalytic activity">
    <reaction evidence="15">
        <text>ATP + H2O = ADP + phosphate + H(+)</text>
        <dbReference type="Rhea" id="RHEA:13065"/>
        <dbReference type="ChEBI" id="CHEBI:15377"/>
        <dbReference type="ChEBI" id="CHEBI:15378"/>
        <dbReference type="ChEBI" id="CHEBI:30616"/>
        <dbReference type="ChEBI" id="CHEBI:43474"/>
        <dbReference type="ChEBI" id="CHEBI:456216"/>
        <dbReference type="EC" id="3.6.4.13"/>
    </reaction>
</comment>
<evidence type="ECO:0000256" key="5">
    <source>
        <dbReference type="ARBA" id="ARBA00022473"/>
    </source>
</evidence>
<evidence type="ECO:0000256" key="3">
    <source>
        <dbReference type="ARBA" id="ARBA00012552"/>
    </source>
</evidence>
<evidence type="ECO:0000259" key="17">
    <source>
        <dbReference type="PROSITE" id="PS50304"/>
    </source>
</evidence>
<keyword evidence="10" id="KW-0347">Helicase</keyword>
<dbReference type="InterPro" id="IPR002999">
    <property type="entry name" value="Tudor"/>
</dbReference>
<keyword evidence="14" id="KW-0469">Meiosis</keyword>
<dbReference type="OrthoDB" id="66977at2759"/>
<evidence type="ECO:0000256" key="7">
    <source>
        <dbReference type="ARBA" id="ARBA00022741"/>
    </source>
</evidence>
<evidence type="ECO:0000256" key="10">
    <source>
        <dbReference type="ARBA" id="ARBA00022806"/>
    </source>
</evidence>
<evidence type="ECO:0000256" key="12">
    <source>
        <dbReference type="ARBA" id="ARBA00022871"/>
    </source>
</evidence>
<dbReference type="Gene3D" id="2.40.50.90">
    <property type="match status" value="1"/>
</dbReference>
<dbReference type="SMART" id="SM00490">
    <property type="entry name" value="HELICc"/>
    <property type="match status" value="1"/>
</dbReference>
<keyword evidence="11" id="KW-0067">ATP-binding</keyword>
<dbReference type="Proteomes" id="UP000792457">
    <property type="component" value="Unassembled WGS sequence"/>
</dbReference>
<keyword evidence="13" id="KW-0943">RNA-mediated gene silencing</keyword>
<keyword evidence="6" id="KW-0963">Cytoplasm</keyword>
<organism evidence="20 21">
    <name type="scientific">Ladona fulva</name>
    <name type="common">Scarce chaser dragonfly</name>
    <name type="synonym">Libellula fulva</name>
    <dbReference type="NCBI Taxonomy" id="123851"/>
    <lineage>
        <taxon>Eukaryota</taxon>
        <taxon>Metazoa</taxon>
        <taxon>Ecdysozoa</taxon>
        <taxon>Arthropoda</taxon>
        <taxon>Hexapoda</taxon>
        <taxon>Insecta</taxon>
        <taxon>Pterygota</taxon>
        <taxon>Palaeoptera</taxon>
        <taxon>Odonata</taxon>
        <taxon>Epiprocta</taxon>
        <taxon>Anisoptera</taxon>
        <taxon>Libelluloidea</taxon>
        <taxon>Libellulidae</taxon>
        <taxon>Ladona</taxon>
    </lineage>
</organism>
<evidence type="ECO:0000256" key="9">
    <source>
        <dbReference type="ARBA" id="ARBA00022801"/>
    </source>
</evidence>
<evidence type="ECO:0000256" key="15">
    <source>
        <dbReference type="ARBA" id="ARBA00047984"/>
    </source>
</evidence>
<evidence type="ECO:0000313" key="20">
    <source>
        <dbReference type="EMBL" id="KAG8222127.1"/>
    </source>
</evidence>
<evidence type="ECO:0000256" key="16">
    <source>
        <dbReference type="SAM" id="MobiDB-lite"/>
    </source>
</evidence>
<keyword evidence="12" id="KW-0744">Spermatogenesis</keyword>
<dbReference type="Gene3D" id="1.20.120.1080">
    <property type="match status" value="1"/>
</dbReference>
<dbReference type="GO" id="GO:0003724">
    <property type="term" value="F:RNA helicase activity"/>
    <property type="evidence" value="ECO:0007669"/>
    <property type="project" value="UniProtKB-EC"/>
</dbReference>
<dbReference type="GO" id="GO:0003723">
    <property type="term" value="F:RNA binding"/>
    <property type="evidence" value="ECO:0007669"/>
    <property type="project" value="TreeGrafter"/>
</dbReference>
<dbReference type="Gene3D" id="3.40.50.300">
    <property type="entry name" value="P-loop containing nucleotide triphosphate hydrolases"/>
    <property type="match status" value="2"/>
</dbReference>
<keyword evidence="9" id="KW-0378">Hydrolase</keyword>
<dbReference type="FunFam" id="1.20.120.1080:FF:000081">
    <property type="entry name" value="Tudor domain containing 9"/>
    <property type="match status" value="1"/>
</dbReference>
<dbReference type="CDD" id="cd18791">
    <property type="entry name" value="SF2_C_RHA"/>
    <property type="match status" value="1"/>
</dbReference>
<dbReference type="InterPro" id="IPR011545">
    <property type="entry name" value="DEAD/DEAH_box_helicase_dom"/>
</dbReference>
<evidence type="ECO:0000256" key="13">
    <source>
        <dbReference type="ARBA" id="ARBA00023158"/>
    </source>
</evidence>
<dbReference type="SUPFAM" id="SSF52540">
    <property type="entry name" value="P-loop containing nucleoside triphosphate hydrolases"/>
    <property type="match status" value="1"/>
</dbReference>
<dbReference type="InterPro" id="IPR001650">
    <property type="entry name" value="Helicase_C-like"/>
</dbReference>
<keyword evidence="8" id="KW-0221">Differentiation</keyword>
<proteinExistence type="inferred from homology"/>
<dbReference type="Pfam" id="PF00271">
    <property type="entry name" value="Helicase_C"/>
    <property type="match status" value="1"/>
</dbReference>
<evidence type="ECO:0000259" key="18">
    <source>
        <dbReference type="PROSITE" id="PS51192"/>
    </source>
</evidence>
<dbReference type="InterPro" id="IPR014001">
    <property type="entry name" value="Helicase_ATP-bd"/>
</dbReference>
<dbReference type="GO" id="GO:0005524">
    <property type="term" value="F:ATP binding"/>
    <property type="evidence" value="ECO:0007669"/>
    <property type="project" value="UniProtKB-KW"/>
</dbReference>
<dbReference type="Gene3D" id="2.30.30.140">
    <property type="match status" value="1"/>
</dbReference>
<keyword evidence="21" id="KW-1185">Reference proteome</keyword>
<evidence type="ECO:0000256" key="11">
    <source>
        <dbReference type="ARBA" id="ARBA00022840"/>
    </source>
</evidence>
<dbReference type="GO" id="GO:0031047">
    <property type="term" value="P:regulatory ncRNA-mediated gene silencing"/>
    <property type="evidence" value="ECO:0007669"/>
    <property type="project" value="UniProtKB-KW"/>
</dbReference>
<dbReference type="Pfam" id="PF00567">
    <property type="entry name" value="TUDOR"/>
    <property type="match status" value="1"/>
</dbReference>